<protein>
    <recommendedName>
        <fullName evidence="5">G8 domain-containing protein</fullName>
    </recommendedName>
</protein>
<gene>
    <name evidence="6" type="ORF">C1280_05750</name>
</gene>
<dbReference type="Pfam" id="PF10162">
    <property type="entry name" value="G8"/>
    <property type="match status" value="1"/>
</dbReference>
<evidence type="ECO:0000313" key="6">
    <source>
        <dbReference type="EMBL" id="AWM36578.1"/>
    </source>
</evidence>
<dbReference type="RefSeq" id="WP_010035816.1">
    <property type="nucleotide sequence ID" value="NZ_CP025958.1"/>
</dbReference>
<keyword evidence="2" id="KW-0325">Glycoprotein</keyword>
<proteinExistence type="predicted"/>
<dbReference type="EMBL" id="CP025958">
    <property type="protein sequence ID" value="AWM36578.1"/>
    <property type="molecule type" value="Genomic_DNA"/>
</dbReference>
<dbReference type="OrthoDB" id="227223at2"/>
<evidence type="ECO:0000259" key="5">
    <source>
        <dbReference type="PROSITE" id="PS51484"/>
    </source>
</evidence>
<feature type="chain" id="PRO_5016244058" description="G8 domain-containing protein" evidence="4">
    <location>
        <begin position="26"/>
        <end position="700"/>
    </location>
</feature>
<dbReference type="InterPro" id="IPR055401">
    <property type="entry name" value="CEMIP_beta-hel_dom"/>
</dbReference>
<name>A0A2Z3GTH8_9BACT</name>
<dbReference type="Pfam" id="PF24606">
    <property type="entry name" value="CEMIP_beta-hel"/>
    <property type="match status" value="1"/>
</dbReference>
<dbReference type="InterPro" id="IPR019316">
    <property type="entry name" value="G8_domain"/>
</dbReference>
<evidence type="ECO:0000256" key="3">
    <source>
        <dbReference type="SAM" id="MobiDB-lite"/>
    </source>
</evidence>
<dbReference type="AlphaFoldDB" id="A0A2Z3GTH8"/>
<organism evidence="6 7">
    <name type="scientific">Gemmata obscuriglobus</name>
    <dbReference type="NCBI Taxonomy" id="114"/>
    <lineage>
        <taxon>Bacteria</taxon>
        <taxon>Pseudomonadati</taxon>
        <taxon>Planctomycetota</taxon>
        <taxon>Planctomycetia</taxon>
        <taxon>Gemmatales</taxon>
        <taxon>Gemmataceae</taxon>
        <taxon>Gemmata</taxon>
    </lineage>
</organism>
<dbReference type="PANTHER" id="PTHR46769:SF2">
    <property type="entry name" value="FIBROCYSTIN-L ISOFORM 2 PRECURSOR-RELATED"/>
    <property type="match status" value="1"/>
</dbReference>
<dbReference type="PROSITE" id="PS51484">
    <property type="entry name" value="G8"/>
    <property type="match status" value="1"/>
</dbReference>
<accession>A0A2Z3GTH8</accession>
<dbReference type="SMART" id="SM01225">
    <property type="entry name" value="G8"/>
    <property type="match status" value="1"/>
</dbReference>
<feature type="region of interest" description="Disordered" evidence="3">
    <location>
        <begin position="110"/>
        <end position="131"/>
    </location>
</feature>
<reference evidence="6 7" key="1">
    <citation type="submission" date="2018-01" db="EMBL/GenBank/DDBJ databases">
        <title>G. obscuriglobus.</title>
        <authorList>
            <person name="Franke J."/>
            <person name="Blomberg W."/>
            <person name="Selmecki A."/>
        </authorList>
    </citation>
    <scope>NUCLEOTIDE SEQUENCE [LARGE SCALE GENOMIC DNA]</scope>
    <source>
        <strain evidence="6 7">DSM 5831</strain>
    </source>
</reference>
<dbReference type="InterPro" id="IPR052387">
    <property type="entry name" value="Fibrocystin"/>
</dbReference>
<keyword evidence="1 4" id="KW-0732">Signal</keyword>
<evidence type="ECO:0000256" key="2">
    <source>
        <dbReference type="ARBA" id="ARBA00023180"/>
    </source>
</evidence>
<evidence type="ECO:0000313" key="7">
    <source>
        <dbReference type="Proteomes" id="UP000245802"/>
    </source>
</evidence>
<dbReference type="InterPro" id="IPR013783">
    <property type="entry name" value="Ig-like_fold"/>
</dbReference>
<dbReference type="PANTHER" id="PTHR46769">
    <property type="entry name" value="POLYCYSTIC KIDNEY AND HEPATIC DISEASE 1 (AUTOSOMAL RECESSIVE)-LIKE 1"/>
    <property type="match status" value="1"/>
</dbReference>
<keyword evidence="7" id="KW-1185">Reference proteome</keyword>
<dbReference type="KEGG" id="gog:C1280_05750"/>
<feature type="signal peptide" evidence="4">
    <location>
        <begin position="1"/>
        <end position="25"/>
    </location>
</feature>
<evidence type="ECO:0000256" key="4">
    <source>
        <dbReference type="SAM" id="SignalP"/>
    </source>
</evidence>
<dbReference type="Gene3D" id="2.60.40.10">
    <property type="entry name" value="Immunoglobulins"/>
    <property type="match status" value="1"/>
</dbReference>
<dbReference type="Proteomes" id="UP000245802">
    <property type="component" value="Chromosome"/>
</dbReference>
<evidence type="ECO:0000256" key="1">
    <source>
        <dbReference type="ARBA" id="ARBA00022729"/>
    </source>
</evidence>
<sequence length="700" mass="75528">MSLIVRLRWTRVSAPLALVALLASALVGRAADAPLLRSKQSGPWSAKETWDAGRVPAAGDRVVVRAGHAVAYDADSKDVIRLVQVAGTLEFARDRDTRLEVGLLTVTYGEEPSEEGGDCHAVPGPPKPGAPRPALLVGTPEAPVPQAHTALIRLHHLPGMDKDSCPAVVCCGGRMEFHGAPLSRTWVKLAKTVPAGATSAALAELPGGWRAGDRVILTGTRQPGGAGRGPFEDGCQTEARVLTGIDAPVAGAGGPKGTARLDAAVTFEHYAEGSYCGEIANLSRNVVVESADPAGARGHTMYHRHSAGSVSYAEFRHLGKKDVLGRYALHYHLCGDTMRGSYVRGASVWDSHNRWVTVHGTQYLIVRDVVGYKTVGHGFFLEDGTEVHNVFDRNLGAVVSPGRPLPRQALPFDQNKGGAFWWANCLNTFTNNVAADCAEYGFKFECRKTADFDPVLPVRQADGTVKKQDVRTLPFVKFENNEAHAMRFFGLNLRGITRPDGFGSQKSFYDLNDLLRADAAGAHPDARRPFWVKNFRVWESNWSVHAGTSGVFLDGVDVFRAEYGIWRSVMDRHTYKNISFKEIRNKDLHMPFSIGAPAAEDETGKEYFRGIPGFVDNIPPSTVVTSVVRSGGKVLVRGGTADSSAVRGVAVNGKEARATRDNFAEWEVELDAPAGKLTVTAGATDRAGNVEKTPHTVTVD</sequence>
<feature type="domain" description="G8" evidence="5">
    <location>
        <begin position="48"/>
        <end position="191"/>
    </location>
</feature>